<accession>A0A6V7PCR1</accession>
<dbReference type="GO" id="GO:0004735">
    <property type="term" value="F:pyrroline-5-carboxylate reductase activity"/>
    <property type="evidence" value="ECO:0007669"/>
    <property type="project" value="UniProtKB-EC"/>
</dbReference>
<dbReference type="Gene3D" id="1.10.3730.10">
    <property type="entry name" value="ProC C-terminal domain-like"/>
    <property type="match status" value="1"/>
</dbReference>
<evidence type="ECO:0000256" key="7">
    <source>
        <dbReference type="ARBA" id="ARBA00022605"/>
    </source>
</evidence>
<name>A0A6V7PCR1_ANACO</name>
<dbReference type="InterPro" id="IPR036291">
    <property type="entry name" value="NAD(P)-bd_dom_sf"/>
</dbReference>
<dbReference type="AlphaFoldDB" id="A0A6V7PCR1"/>
<evidence type="ECO:0000259" key="15">
    <source>
        <dbReference type="Pfam" id="PF03807"/>
    </source>
</evidence>
<protein>
    <recommendedName>
        <fullName evidence="5 14">Pyrroline-5-carboxylate reductase</fullName>
        <ecNumber evidence="4 14">1.5.1.2</ecNumber>
    </recommendedName>
</protein>
<keyword evidence="8 14" id="KW-0641">Proline biosynthesis</keyword>
<evidence type="ECO:0000313" key="17">
    <source>
        <dbReference type="EMBL" id="CAD1828336.1"/>
    </source>
</evidence>
<proteinExistence type="inferred from homology"/>
<sequence length="1020" mass="110587">MRAEMERLRKEMLDVRFGDQLKGKQGEIVADADDLVVRIKNGDEDELGVVLSEIGILMEEGFLVVGEGGSLIPALLNRLGSANCGNRVKIISALRSLAARGNDNKEKMASVDALSIIVRSLARCTEERREAVGLLLDISDILKVRQRLGRIKGSILMLVALQNGDDPCAKDDAGKLLHALSANTQNVLLMAEAGCFVPMMHHLREEFPALYLMNMIGRSATGSDMNKILMATAISRMLLTEQMKAVLGEGSIEPLVKMFTYGKLEAKQAALGAIRNLSTLAENTELLINCDVISPLFQVLFSVTSVLMTLREPAAALLSTLAKSELILHHRNVAQQILSLLNLLNPAIQLHLLHALNSIVSHSTAKRVRAKLRENGVMQLLQPFLTESNSEIRAVSLNLIFNLSKDSTQELTQQLGESNVNILIRIIFSSTSESEKAAAIGILSNLPVKDKKATEFLNKANLLPLVISLLGTSISSSSTPPTRKWLLENISGLLIRFTVPWDKKLQSTAVSQGVIGCLRKLLSDGSIIAKSRAATSLAQLSQNSLTLCKAKSPKWLCVSPSSETYCEVHNGHCTVKSTFCLCKAGIVSPLIQVLEGKEREADIEVLEALGTLMQDEMWERGSKVIEKASGVPALLRVLEEGNLKAQEKAIWMLERIFRLEIYREMYAGATQALLIDLTQRGDPILKPMIAKILAHLQLLQMQSSYFSDLKSISNPFSRRSLGLKLLCTWRRRRRFPSGEAAAAAAAAAAVPPSGEAAAFKLGFIGAGNLAESIARGVAKSSVLPPSSIRTAHRRPDRRAVFQSFGVRIFDSNAQVVDDSDVVIISVKPKSVRFLVLLFKHVLLELRPFFTEEKLLVSIAAGIKMKDLQEWSGQRRLIRVMPNTPSAVGQAASVMCMGEMATKKDEERVASLFSAIGRFPLNCSGSGPAYVYLAIEALADGGVAAGLPRDLALGLATQTVLGAAAMVGGTGKHPGQLKDEVTSPAGTTIAGIQELERGAFRGTLINAVVAATKRCRELSQT</sequence>
<dbReference type="Gene3D" id="1.25.10.10">
    <property type="entry name" value="Leucine-rich Repeat Variant"/>
    <property type="match status" value="3"/>
</dbReference>
<evidence type="ECO:0000256" key="14">
    <source>
        <dbReference type="RuleBase" id="RU003903"/>
    </source>
</evidence>
<keyword evidence="6" id="KW-0963">Cytoplasm</keyword>
<dbReference type="InterPro" id="IPR029036">
    <property type="entry name" value="P5CR_dimer"/>
</dbReference>
<dbReference type="EC" id="1.5.1.2" evidence="4 14"/>
<dbReference type="GO" id="GO:0055129">
    <property type="term" value="P:L-proline biosynthetic process"/>
    <property type="evidence" value="ECO:0007669"/>
    <property type="project" value="UniProtKB-UniPathway"/>
</dbReference>
<comment type="pathway">
    <text evidence="2 14">Amino-acid biosynthesis; L-proline biosynthesis; L-proline from L-glutamate 5-semialdehyde: step 1/1.</text>
</comment>
<evidence type="ECO:0000256" key="9">
    <source>
        <dbReference type="ARBA" id="ARBA00022857"/>
    </source>
</evidence>
<evidence type="ECO:0000256" key="2">
    <source>
        <dbReference type="ARBA" id="ARBA00005205"/>
    </source>
</evidence>
<evidence type="ECO:0000256" key="12">
    <source>
        <dbReference type="ARBA" id="ARBA00052690"/>
    </source>
</evidence>
<evidence type="ECO:0000256" key="11">
    <source>
        <dbReference type="ARBA" id="ARBA00050547"/>
    </source>
</evidence>
<comment type="subcellular location">
    <subcellularLocation>
        <location evidence="1">Cytoplasm</location>
    </subcellularLocation>
</comment>
<dbReference type="InterPro" id="IPR008927">
    <property type="entry name" value="6-PGluconate_DH-like_C_sf"/>
</dbReference>
<evidence type="ECO:0000256" key="6">
    <source>
        <dbReference type="ARBA" id="ARBA00022490"/>
    </source>
</evidence>
<dbReference type="PANTHER" id="PTHR45958">
    <property type="entry name" value="RING-TYPE E3 UBIQUITIN TRANSFERASE"/>
    <property type="match status" value="1"/>
</dbReference>
<comment type="catalytic activity">
    <reaction evidence="11">
        <text>L-proline + NAD(+) = (S)-1-pyrroline-5-carboxylate + NADH + 2 H(+)</text>
        <dbReference type="Rhea" id="RHEA:14105"/>
        <dbReference type="ChEBI" id="CHEBI:15378"/>
        <dbReference type="ChEBI" id="CHEBI:17388"/>
        <dbReference type="ChEBI" id="CHEBI:57540"/>
        <dbReference type="ChEBI" id="CHEBI:57945"/>
        <dbReference type="ChEBI" id="CHEBI:60039"/>
        <dbReference type="EC" id="1.5.1.2"/>
    </reaction>
</comment>
<dbReference type="FunFam" id="1.10.3730.10:FF:000001">
    <property type="entry name" value="Pyrroline-5-carboxylate reductase"/>
    <property type="match status" value="1"/>
</dbReference>
<dbReference type="SUPFAM" id="SSF51735">
    <property type="entry name" value="NAD(P)-binding Rossmann-fold domains"/>
    <property type="match status" value="1"/>
</dbReference>
<dbReference type="PROSITE" id="PS50176">
    <property type="entry name" value="ARM_REPEAT"/>
    <property type="match status" value="1"/>
</dbReference>
<dbReference type="EMBL" id="LR862147">
    <property type="protein sequence ID" value="CAD1828336.1"/>
    <property type="molecule type" value="Genomic_DNA"/>
</dbReference>
<dbReference type="UniPathway" id="UPA00098">
    <property type="reaction ID" value="UER00361"/>
</dbReference>
<dbReference type="FunFam" id="3.40.50.720:FF:000190">
    <property type="entry name" value="Pyrroline-5-carboxylate reductase"/>
    <property type="match status" value="1"/>
</dbReference>
<comment type="catalytic activity">
    <reaction evidence="12 14">
        <text>L-proline + NADP(+) = (S)-1-pyrroline-5-carboxylate + NADPH + 2 H(+)</text>
        <dbReference type="Rhea" id="RHEA:14109"/>
        <dbReference type="ChEBI" id="CHEBI:15378"/>
        <dbReference type="ChEBI" id="CHEBI:17388"/>
        <dbReference type="ChEBI" id="CHEBI:57783"/>
        <dbReference type="ChEBI" id="CHEBI:58349"/>
        <dbReference type="ChEBI" id="CHEBI:60039"/>
        <dbReference type="EC" id="1.5.1.2"/>
    </reaction>
</comment>
<evidence type="ECO:0000256" key="13">
    <source>
        <dbReference type="PROSITE-ProRule" id="PRU00259"/>
    </source>
</evidence>
<feature type="domain" description="Pyrroline-5-carboxylate reductase catalytic N-terminal" evidence="15">
    <location>
        <begin position="760"/>
        <end position="837"/>
    </location>
</feature>
<keyword evidence="10 14" id="KW-0560">Oxidoreductase</keyword>
<evidence type="ECO:0000256" key="3">
    <source>
        <dbReference type="ARBA" id="ARBA00005525"/>
    </source>
</evidence>
<keyword evidence="9 14" id="KW-0521">NADP</keyword>
<evidence type="ECO:0000256" key="10">
    <source>
        <dbReference type="ARBA" id="ARBA00023002"/>
    </source>
</evidence>
<dbReference type="Pfam" id="PF14748">
    <property type="entry name" value="P5CR_dimer"/>
    <property type="match status" value="1"/>
</dbReference>
<dbReference type="GO" id="GO:0005737">
    <property type="term" value="C:cytoplasm"/>
    <property type="evidence" value="ECO:0007669"/>
    <property type="project" value="UniProtKB-SubCell"/>
</dbReference>
<dbReference type="SUPFAM" id="SSF48371">
    <property type="entry name" value="ARM repeat"/>
    <property type="match status" value="2"/>
</dbReference>
<evidence type="ECO:0000256" key="8">
    <source>
        <dbReference type="ARBA" id="ARBA00022650"/>
    </source>
</evidence>
<comment type="similarity">
    <text evidence="3 14">Belongs to the pyrroline-5-carboxylate reductase family.</text>
</comment>
<reference evidence="17" key="1">
    <citation type="submission" date="2020-07" db="EMBL/GenBank/DDBJ databases">
        <authorList>
            <person name="Lin J."/>
        </authorList>
    </citation>
    <scope>NUCLEOTIDE SEQUENCE</scope>
</reference>
<dbReference type="Gene3D" id="3.40.50.720">
    <property type="entry name" value="NAD(P)-binding Rossmann-like Domain"/>
    <property type="match status" value="1"/>
</dbReference>
<dbReference type="NCBIfam" id="TIGR00112">
    <property type="entry name" value="proC"/>
    <property type="match status" value="1"/>
</dbReference>
<evidence type="ECO:0000256" key="1">
    <source>
        <dbReference type="ARBA" id="ARBA00004496"/>
    </source>
</evidence>
<feature type="domain" description="Pyrroline-5-carboxylate reductase dimerisation" evidence="16">
    <location>
        <begin position="922"/>
        <end position="1017"/>
    </location>
</feature>
<dbReference type="Pfam" id="PF03807">
    <property type="entry name" value="F420_oxidored"/>
    <property type="match status" value="1"/>
</dbReference>
<dbReference type="InterPro" id="IPR053790">
    <property type="entry name" value="P5CR-like_CS"/>
</dbReference>
<keyword evidence="7 14" id="KW-0028">Amino-acid biosynthesis</keyword>
<evidence type="ECO:0000256" key="4">
    <source>
        <dbReference type="ARBA" id="ARBA00012855"/>
    </source>
</evidence>
<gene>
    <name evidence="17" type="ORF">CB5_LOCUS11547</name>
</gene>
<dbReference type="InterPro" id="IPR011989">
    <property type="entry name" value="ARM-like"/>
</dbReference>
<organism evidence="17">
    <name type="scientific">Ananas comosus var. bracteatus</name>
    <name type="common">red pineapple</name>
    <dbReference type="NCBI Taxonomy" id="296719"/>
    <lineage>
        <taxon>Eukaryota</taxon>
        <taxon>Viridiplantae</taxon>
        <taxon>Streptophyta</taxon>
        <taxon>Embryophyta</taxon>
        <taxon>Tracheophyta</taxon>
        <taxon>Spermatophyta</taxon>
        <taxon>Magnoliopsida</taxon>
        <taxon>Liliopsida</taxon>
        <taxon>Poales</taxon>
        <taxon>Bromeliaceae</taxon>
        <taxon>Bromelioideae</taxon>
        <taxon>Ananas</taxon>
    </lineage>
</organism>
<evidence type="ECO:0000259" key="16">
    <source>
        <dbReference type="Pfam" id="PF14748"/>
    </source>
</evidence>
<dbReference type="InterPro" id="IPR000225">
    <property type="entry name" value="Armadillo"/>
</dbReference>
<dbReference type="InterPro" id="IPR016024">
    <property type="entry name" value="ARM-type_fold"/>
</dbReference>
<dbReference type="SUPFAM" id="SSF48179">
    <property type="entry name" value="6-phosphogluconate dehydrogenase C-terminal domain-like"/>
    <property type="match status" value="1"/>
</dbReference>
<evidence type="ECO:0000256" key="5">
    <source>
        <dbReference type="ARBA" id="ARBA00021413"/>
    </source>
</evidence>
<dbReference type="SMART" id="SM00185">
    <property type="entry name" value="ARM"/>
    <property type="match status" value="8"/>
</dbReference>
<dbReference type="InterPro" id="IPR028939">
    <property type="entry name" value="P5C_Rdtase_cat_N"/>
</dbReference>
<dbReference type="InterPro" id="IPR052608">
    <property type="entry name" value="U-box_domain_protein"/>
</dbReference>
<dbReference type="PANTHER" id="PTHR45958:SF12">
    <property type="entry name" value="OS01G0948500 PROTEIN"/>
    <property type="match status" value="1"/>
</dbReference>
<dbReference type="HAMAP" id="MF_01925">
    <property type="entry name" value="P5C_reductase"/>
    <property type="match status" value="1"/>
</dbReference>
<feature type="repeat" description="ARM" evidence="13">
    <location>
        <begin position="250"/>
        <end position="289"/>
    </location>
</feature>
<dbReference type="InterPro" id="IPR000304">
    <property type="entry name" value="Pyrroline-COOH_reductase"/>
</dbReference>
<dbReference type="PROSITE" id="PS00521">
    <property type="entry name" value="P5CR"/>
    <property type="match status" value="1"/>
</dbReference>